<reference evidence="1" key="2">
    <citation type="submission" date="2025-09" db="UniProtKB">
        <authorList>
            <consortium name="EnsemblPlants"/>
        </authorList>
    </citation>
    <scope>IDENTIFICATION</scope>
</reference>
<sequence length="184" mass="21438">MRKLKFHFHEKKLLKKTNIIDYPPVGGHRDAAVTQRYSLVQRDDYNKYNGICCMAQKLMNIIKQMDPRDPFRIEMTDMLMDKLYNMGVIPTKKSLVICENLSASAFCRRRLATILVKLKFAEHLKEAVTFIEQGHVRVGPETITDPAFLVTRNMEDFITWVDTSRIKKKVMEYVGALDDYDAMI</sequence>
<proteinExistence type="predicted"/>
<accession>A0ACD5TLD3</accession>
<dbReference type="Proteomes" id="UP001732700">
    <property type="component" value="Chromosome 1C"/>
</dbReference>
<name>A0ACD5TLD3_AVESA</name>
<reference evidence="1" key="1">
    <citation type="submission" date="2021-05" db="EMBL/GenBank/DDBJ databases">
        <authorList>
            <person name="Scholz U."/>
            <person name="Mascher M."/>
            <person name="Fiebig A."/>
        </authorList>
    </citation>
    <scope>NUCLEOTIDE SEQUENCE [LARGE SCALE GENOMIC DNA]</scope>
</reference>
<protein>
    <submittedName>
        <fullName evidence="1">Uncharacterized protein</fullName>
    </submittedName>
</protein>
<keyword evidence="2" id="KW-1185">Reference proteome</keyword>
<evidence type="ECO:0000313" key="1">
    <source>
        <dbReference type="EnsemblPlants" id="AVESA.00010b.r2.1CG0078010.2.CDS"/>
    </source>
</evidence>
<evidence type="ECO:0000313" key="2">
    <source>
        <dbReference type="Proteomes" id="UP001732700"/>
    </source>
</evidence>
<dbReference type="EnsemblPlants" id="AVESA.00010b.r2.1CG0078010.2">
    <property type="protein sequence ID" value="AVESA.00010b.r2.1CG0078010.2.CDS"/>
    <property type="gene ID" value="AVESA.00010b.r2.1CG0078010"/>
</dbReference>
<organism evidence="1 2">
    <name type="scientific">Avena sativa</name>
    <name type="common">Oat</name>
    <dbReference type="NCBI Taxonomy" id="4498"/>
    <lineage>
        <taxon>Eukaryota</taxon>
        <taxon>Viridiplantae</taxon>
        <taxon>Streptophyta</taxon>
        <taxon>Embryophyta</taxon>
        <taxon>Tracheophyta</taxon>
        <taxon>Spermatophyta</taxon>
        <taxon>Magnoliopsida</taxon>
        <taxon>Liliopsida</taxon>
        <taxon>Poales</taxon>
        <taxon>Poaceae</taxon>
        <taxon>BOP clade</taxon>
        <taxon>Pooideae</taxon>
        <taxon>Poodae</taxon>
        <taxon>Poeae</taxon>
        <taxon>Poeae Chloroplast Group 1 (Aveneae type)</taxon>
        <taxon>Aveninae</taxon>
        <taxon>Avena</taxon>
    </lineage>
</organism>